<feature type="non-terminal residue" evidence="2">
    <location>
        <position position="143"/>
    </location>
</feature>
<accession>A0A2J7QZY4</accession>
<evidence type="ECO:0000256" key="1">
    <source>
        <dbReference type="SAM" id="Phobius"/>
    </source>
</evidence>
<protein>
    <submittedName>
        <fullName evidence="2">Uncharacterized protein</fullName>
    </submittedName>
</protein>
<evidence type="ECO:0000313" key="3">
    <source>
        <dbReference type="Proteomes" id="UP000235965"/>
    </source>
</evidence>
<dbReference type="GO" id="GO:0016746">
    <property type="term" value="F:acyltransferase activity"/>
    <property type="evidence" value="ECO:0007669"/>
    <property type="project" value="TreeGrafter"/>
</dbReference>
<reference evidence="2 3" key="1">
    <citation type="submission" date="2017-12" db="EMBL/GenBank/DDBJ databases">
        <title>Hemimetabolous genomes reveal molecular basis of termite eusociality.</title>
        <authorList>
            <person name="Harrison M.C."/>
            <person name="Jongepier E."/>
            <person name="Robertson H.M."/>
            <person name="Arning N."/>
            <person name="Bitard-Feildel T."/>
            <person name="Chao H."/>
            <person name="Childers C.P."/>
            <person name="Dinh H."/>
            <person name="Doddapaneni H."/>
            <person name="Dugan S."/>
            <person name="Gowin J."/>
            <person name="Greiner C."/>
            <person name="Han Y."/>
            <person name="Hu H."/>
            <person name="Hughes D.S.T."/>
            <person name="Huylmans A.-K."/>
            <person name="Kemena C."/>
            <person name="Kremer L.P.M."/>
            <person name="Lee S.L."/>
            <person name="Lopez-Ezquerra A."/>
            <person name="Mallet L."/>
            <person name="Monroy-Kuhn J.M."/>
            <person name="Moser A."/>
            <person name="Murali S.C."/>
            <person name="Muzny D.M."/>
            <person name="Otani S."/>
            <person name="Piulachs M.-D."/>
            <person name="Poelchau M."/>
            <person name="Qu J."/>
            <person name="Schaub F."/>
            <person name="Wada-Katsumata A."/>
            <person name="Worley K.C."/>
            <person name="Xie Q."/>
            <person name="Ylla G."/>
            <person name="Poulsen M."/>
            <person name="Gibbs R.A."/>
            <person name="Schal C."/>
            <person name="Richards S."/>
            <person name="Belles X."/>
            <person name="Korb J."/>
            <person name="Bornberg-Bauer E."/>
        </authorList>
    </citation>
    <scope>NUCLEOTIDE SEQUENCE [LARGE SCALE GENOMIC DNA]</scope>
    <source>
        <tissue evidence="2">Whole body</tissue>
    </source>
</reference>
<name>A0A2J7QZY4_9NEOP</name>
<dbReference type="GO" id="GO:0030258">
    <property type="term" value="P:lipid modification"/>
    <property type="evidence" value="ECO:0007669"/>
    <property type="project" value="TreeGrafter"/>
</dbReference>
<feature type="transmembrane region" description="Helical" evidence="1">
    <location>
        <begin position="61"/>
        <end position="93"/>
    </location>
</feature>
<comment type="caution">
    <text evidence="2">The sequence shown here is derived from an EMBL/GenBank/DDBJ whole genome shotgun (WGS) entry which is preliminary data.</text>
</comment>
<keyword evidence="1" id="KW-1133">Transmembrane helix</keyword>
<keyword evidence="3" id="KW-1185">Reference proteome</keyword>
<dbReference type="Proteomes" id="UP000235965">
    <property type="component" value="Unassembled WGS sequence"/>
</dbReference>
<sequence>MAAAFDEYYEGSRIFTWVSDLSGLPLDQVNFVISQVLALACAPVFRNTLHPSTTSPATRHAFGLVLGLAFGYFCFGMQAVHLGGLPALCYVVMRTQDPHIMQSVKLLTNLMEQEQAYQWTWSNNSIVGYFLDSNDVSTEAEES</sequence>
<gene>
    <name evidence="2" type="ORF">B7P43_G01151</name>
</gene>
<dbReference type="PANTHER" id="PTHR13906:SF4">
    <property type="entry name" value="LYSOPHOSPHOLIPID ACYLTRANSFERASE 6"/>
    <property type="match status" value="1"/>
</dbReference>
<keyword evidence="1" id="KW-0472">Membrane</keyword>
<organism evidence="2 3">
    <name type="scientific">Cryptotermes secundus</name>
    <dbReference type="NCBI Taxonomy" id="105785"/>
    <lineage>
        <taxon>Eukaryota</taxon>
        <taxon>Metazoa</taxon>
        <taxon>Ecdysozoa</taxon>
        <taxon>Arthropoda</taxon>
        <taxon>Hexapoda</taxon>
        <taxon>Insecta</taxon>
        <taxon>Pterygota</taxon>
        <taxon>Neoptera</taxon>
        <taxon>Polyneoptera</taxon>
        <taxon>Dictyoptera</taxon>
        <taxon>Blattodea</taxon>
        <taxon>Blattoidea</taxon>
        <taxon>Termitoidae</taxon>
        <taxon>Kalotermitidae</taxon>
        <taxon>Cryptotermitinae</taxon>
        <taxon>Cryptotermes</taxon>
    </lineage>
</organism>
<proteinExistence type="predicted"/>
<dbReference type="InterPro" id="IPR049941">
    <property type="entry name" value="LPLAT_7/PORCN-like"/>
</dbReference>
<evidence type="ECO:0000313" key="2">
    <source>
        <dbReference type="EMBL" id="PNF34142.1"/>
    </source>
</evidence>
<dbReference type="AlphaFoldDB" id="A0A2J7QZY4"/>
<dbReference type="OrthoDB" id="286734at2759"/>
<keyword evidence="1" id="KW-0812">Transmembrane</keyword>
<dbReference type="EMBL" id="NEVH01009067">
    <property type="protein sequence ID" value="PNF34142.1"/>
    <property type="molecule type" value="Genomic_DNA"/>
</dbReference>
<dbReference type="PANTHER" id="PTHR13906">
    <property type="entry name" value="PORCUPINE"/>
    <property type="match status" value="1"/>
</dbReference>
<dbReference type="GO" id="GO:0016020">
    <property type="term" value="C:membrane"/>
    <property type="evidence" value="ECO:0007669"/>
    <property type="project" value="TreeGrafter"/>
</dbReference>